<sequence length="157" mass="17568">MSDFDLFDHTTPSSLLSVLDHHHHHLVLIVPPSSSPPSHPPMLLQIQGMTAPGFSKVMAMNNVLQHSLPVLGLRNCIQCDSLHEVSNRLVSPPMFCHRLSSQVSPDAQADDNADYLSKQCDIYWKMHCVITSIHAHQGYAPVPMTMFRGRTRLTTLH</sequence>
<reference evidence="2" key="2">
    <citation type="submission" date="2015-01" db="EMBL/GenBank/DDBJ databases">
        <title>Evolutionary Origins and Diversification of the Mycorrhizal Mutualists.</title>
        <authorList>
            <consortium name="DOE Joint Genome Institute"/>
            <consortium name="Mycorrhizal Genomics Consortium"/>
            <person name="Kohler A."/>
            <person name="Kuo A."/>
            <person name="Nagy L.G."/>
            <person name="Floudas D."/>
            <person name="Copeland A."/>
            <person name="Barry K.W."/>
            <person name="Cichocki N."/>
            <person name="Veneault-Fourrey C."/>
            <person name="LaButti K."/>
            <person name="Lindquist E.A."/>
            <person name="Lipzen A."/>
            <person name="Lundell T."/>
            <person name="Morin E."/>
            <person name="Murat C."/>
            <person name="Riley R."/>
            <person name="Ohm R."/>
            <person name="Sun H."/>
            <person name="Tunlid A."/>
            <person name="Henrissat B."/>
            <person name="Grigoriev I.V."/>
            <person name="Hibbett D.S."/>
            <person name="Martin F."/>
        </authorList>
    </citation>
    <scope>NUCLEOTIDE SEQUENCE [LARGE SCALE GENOMIC DNA]</scope>
    <source>
        <strain evidence="2">LaAM-08-1</strain>
    </source>
</reference>
<proteinExistence type="predicted"/>
<organism evidence="1 2">
    <name type="scientific">Laccaria amethystina LaAM-08-1</name>
    <dbReference type="NCBI Taxonomy" id="1095629"/>
    <lineage>
        <taxon>Eukaryota</taxon>
        <taxon>Fungi</taxon>
        <taxon>Dikarya</taxon>
        <taxon>Basidiomycota</taxon>
        <taxon>Agaricomycotina</taxon>
        <taxon>Agaricomycetes</taxon>
        <taxon>Agaricomycetidae</taxon>
        <taxon>Agaricales</taxon>
        <taxon>Agaricineae</taxon>
        <taxon>Hydnangiaceae</taxon>
        <taxon>Laccaria</taxon>
    </lineage>
</organism>
<name>A0A0C9WTV0_9AGAR</name>
<evidence type="ECO:0000313" key="2">
    <source>
        <dbReference type="Proteomes" id="UP000054477"/>
    </source>
</evidence>
<keyword evidence="2" id="KW-1185">Reference proteome</keyword>
<gene>
    <name evidence="1" type="ORF">K443DRAFT_6135</name>
</gene>
<dbReference type="Proteomes" id="UP000054477">
    <property type="component" value="Unassembled WGS sequence"/>
</dbReference>
<dbReference type="EMBL" id="KN838592">
    <property type="protein sequence ID" value="KIK02505.1"/>
    <property type="molecule type" value="Genomic_DNA"/>
</dbReference>
<reference evidence="1 2" key="1">
    <citation type="submission" date="2014-04" db="EMBL/GenBank/DDBJ databases">
        <authorList>
            <consortium name="DOE Joint Genome Institute"/>
            <person name="Kuo A."/>
            <person name="Kohler A."/>
            <person name="Nagy L.G."/>
            <person name="Floudas D."/>
            <person name="Copeland A."/>
            <person name="Barry K.W."/>
            <person name="Cichocki N."/>
            <person name="Veneault-Fourrey C."/>
            <person name="LaButti K."/>
            <person name="Lindquist E.A."/>
            <person name="Lipzen A."/>
            <person name="Lundell T."/>
            <person name="Morin E."/>
            <person name="Murat C."/>
            <person name="Sun H."/>
            <person name="Tunlid A."/>
            <person name="Henrissat B."/>
            <person name="Grigoriev I.V."/>
            <person name="Hibbett D.S."/>
            <person name="Martin F."/>
            <person name="Nordberg H.P."/>
            <person name="Cantor M.N."/>
            <person name="Hua S.X."/>
        </authorList>
    </citation>
    <scope>NUCLEOTIDE SEQUENCE [LARGE SCALE GENOMIC DNA]</scope>
    <source>
        <strain evidence="1 2">LaAM-08-1</strain>
    </source>
</reference>
<accession>A0A0C9WTV0</accession>
<dbReference type="AlphaFoldDB" id="A0A0C9WTV0"/>
<evidence type="ECO:0000313" key="1">
    <source>
        <dbReference type="EMBL" id="KIK02505.1"/>
    </source>
</evidence>
<protein>
    <submittedName>
        <fullName evidence="1">Uncharacterized protein</fullName>
    </submittedName>
</protein>
<dbReference type="HOGENOM" id="CLU_1678194_0_0_1"/>